<reference evidence="2 3" key="1">
    <citation type="submission" date="2019-07" db="EMBL/GenBank/DDBJ databases">
        <title>Whole genome shotgun sequence of Myxococcus fulvus NBRC 100333.</title>
        <authorList>
            <person name="Hosoyama A."/>
            <person name="Uohara A."/>
            <person name="Ohji S."/>
            <person name="Ichikawa N."/>
        </authorList>
    </citation>
    <scope>NUCLEOTIDE SEQUENCE [LARGE SCALE GENOMIC DNA]</scope>
    <source>
        <strain evidence="2 3">NBRC 100333</strain>
    </source>
</reference>
<protein>
    <recommendedName>
        <fullName evidence="1">RNA polymerase sigma factor 70 region 4 type 2 domain-containing protein</fullName>
    </recommendedName>
</protein>
<dbReference type="Pfam" id="PF08281">
    <property type="entry name" value="Sigma70_r4_2"/>
    <property type="match status" value="1"/>
</dbReference>
<dbReference type="OrthoDB" id="5525821at2"/>
<dbReference type="GO" id="GO:0003677">
    <property type="term" value="F:DNA binding"/>
    <property type="evidence" value="ECO:0007669"/>
    <property type="project" value="InterPro"/>
</dbReference>
<dbReference type="NCBIfam" id="TIGR03001">
    <property type="entry name" value="Sig-70_gmx1"/>
    <property type="match status" value="1"/>
</dbReference>
<dbReference type="RefSeq" id="WP_074957321.1">
    <property type="nucleotide sequence ID" value="NZ_BJXR01000030.1"/>
</dbReference>
<accession>A0A511T3A5</accession>
<evidence type="ECO:0000313" key="3">
    <source>
        <dbReference type="Proteomes" id="UP000321514"/>
    </source>
</evidence>
<dbReference type="AlphaFoldDB" id="A0A511T3A5"/>
<evidence type="ECO:0000259" key="1">
    <source>
        <dbReference type="Pfam" id="PF08281"/>
    </source>
</evidence>
<dbReference type="EMBL" id="BJXR01000030">
    <property type="protein sequence ID" value="GEN08644.1"/>
    <property type="molecule type" value="Genomic_DNA"/>
</dbReference>
<gene>
    <name evidence="2" type="ORF">MFU01_36810</name>
</gene>
<name>A0A511T3A5_MYXFU</name>
<comment type="caution">
    <text evidence="2">The sequence shown here is derived from an EMBL/GenBank/DDBJ whole genome shotgun (WGS) entry which is preliminary data.</text>
</comment>
<dbReference type="GO" id="GO:0006352">
    <property type="term" value="P:DNA-templated transcription initiation"/>
    <property type="evidence" value="ECO:0007669"/>
    <property type="project" value="InterPro"/>
</dbReference>
<dbReference type="InterPro" id="IPR013324">
    <property type="entry name" value="RNA_pol_sigma_r3/r4-like"/>
</dbReference>
<sequence>MYTPPGMEPPRPDEDLFHRASSAWPGVVLERDVFLAHLRARHGEAPSSTACHVEDLYLACACARGLPAALVLFERRLLPAARQALARRRMAPDVVDEAMQRLRERLLLPREGAPPRLAEYDGRGPLEAWVRTVALRLALTELRERAAHPVALGDALLPVQEASFAALKHRHHPDVEAAIAAALASMEPRERAFLRLHLVEDVGVEDIGRLHGVSRATMTRWLKAARDTLTERTHEELRRRLQVHDPEELDSLARTLLSGLELSVRNLLR</sequence>
<proteinExistence type="predicted"/>
<dbReference type="Gene3D" id="1.10.1740.10">
    <property type="match status" value="1"/>
</dbReference>
<dbReference type="InterPro" id="IPR011745">
    <property type="entry name" value="RNA_pol_sigma70_MYXXA"/>
</dbReference>
<organism evidence="2 3">
    <name type="scientific">Myxococcus fulvus</name>
    <dbReference type="NCBI Taxonomy" id="33"/>
    <lineage>
        <taxon>Bacteria</taxon>
        <taxon>Pseudomonadati</taxon>
        <taxon>Myxococcota</taxon>
        <taxon>Myxococcia</taxon>
        <taxon>Myxococcales</taxon>
        <taxon>Cystobacterineae</taxon>
        <taxon>Myxococcaceae</taxon>
        <taxon>Myxococcus</taxon>
    </lineage>
</organism>
<dbReference type="GO" id="GO:0016987">
    <property type="term" value="F:sigma factor activity"/>
    <property type="evidence" value="ECO:0007669"/>
    <property type="project" value="InterPro"/>
</dbReference>
<feature type="domain" description="RNA polymerase sigma factor 70 region 4 type 2" evidence="1">
    <location>
        <begin position="178"/>
        <end position="229"/>
    </location>
</feature>
<dbReference type="Gene3D" id="1.10.10.10">
    <property type="entry name" value="Winged helix-like DNA-binding domain superfamily/Winged helix DNA-binding domain"/>
    <property type="match status" value="1"/>
</dbReference>
<evidence type="ECO:0000313" key="2">
    <source>
        <dbReference type="EMBL" id="GEN08644.1"/>
    </source>
</evidence>
<dbReference type="Proteomes" id="UP000321514">
    <property type="component" value="Unassembled WGS sequence"/>
</dbReference>
<dbReference type="STRING" id="1334629.MFUL124B02_16405"/>
<dbReference type="InterPro" id="IPR013249">
    <property type="entry name" value="RNA_pol_sigma70_r4_t2"/>
</dbReference>
<dbReference type="InterPro" id="IPR036388">
    <property type="entry name" value="WH-like_DNA-bd_sf"/>
</dbReference>
<dbReference type="SUPFAM" id="SSF88659">
    <property type="entry name" value="Sigma3 and sigma4 domains of RNA polymerase sigma factors"/>
    <property type="match status" value="1"/>
</dbReference>